<evidence type="ECO:0000313" key="7">
    <source>
        <dbReference type="RefSeq" id="XP_022092815.1"/>
    </source>
</evidence>
<dbReference type="InterPro" id="IPR036259">
    <property type="entry name" value="MFS_trans_sf"/>
</dbReference>
<dbReference type="KEGG" id="aplc:110980437"/>
<dbReference type="InterPro" id="IPR050327">
    <property type="entry name" value="Proton-linked_MCT"/>
</dbReference>
<dbReference type="Pfam" id="PF07690">
    <property type="entry name" value="MFS_1"/>
    <property type="match status" value="1"/>
</dbReference>
<dbReference type="Gene3D" id="1.20.1250.20">
    <property type="entry name" value="MFS general substrate transporter like domains"/>
    <property type="match status" value="2"/>
</dbReference>
<comment type="subcellular location">
    <subcellularLocation>
        <location evidence="1">Membrane</location>
        <topology evidence="1">Multi-pass membrane protein</topology>
    </subcellularLocation>
</comment>
<dbReference type="GO" id="GO:0008028">
    <property type="term" value="F:monocarboxylic acid transmembrane transporter activity"/>
    <property type="evidence" value="ECO:0007669"/>
    <property type="project" value="TreeGrafter"/>
</dbReference>
<evidence type="ECO:0000313" key="6">
    <source>
        <dbReference type="RefSeq" id="XP_022092806.1"/>
    </source>
</evidence>
<sequence length="525" mass="54856">MPPLGNRKILVVAGATLLYFVSNGPVLNYNVFFVDFQKEFKDSAVFTGWVGATSVSLHCCIAPVGAALASRFGHFRLLVAGIALESAGFLLTSFIPSLAYGYLTLGAMAGIGAGFVLLAASSLLLDWYSGDASCCRATGTLSIGGALGIMGLGPLLNKTNAVWGWRNSQRLLTGLVLLLGTVGALPFLRSPEARRKQAGAALQTPGKMRSELETCSGDEKERLGPVSDEVVAVADDCKDIPHDPGGARLSGDGEGRGSRSGGTQTLKKLLLNADMWLFVSSITSAQLGWAFVLINFSSFMRGIQLSTEQISLTLVVLGASEVGGKLVFVLFGDRLCCLKLYIIAATSVCGAVTAGFQTVCSTFQHMIALSVVWGTARGGIYGACLAASDELFSAFGSGVVTSAPLTGFGLGILIGSSVTGALYDLTGDYRLSLFILMASFSFSTVSMLLIPVHKRMTRSPGRPPGAGAATARCANVGPTDTTDEPAKEDMPMVRTVRTPTPIPDIHVDTESEPSSYGQGTLACEA</sequence>
<evidence type="ECO:0000256" key="3">
    <source>
        <dbReference type="SAM" id="Phobius"/>
    </source>
</evidence>
<name>A0A8B7YMV6_ACAPL</name>
<dbReference type="SUPFAM" id="SSF103473">
    <property type="entry name" value="MFS general substrate transporter"/>
    <property type="match status" value="1"/>
</dbReference>
<accession>A0A8B7YMV6</accession>
<evidence type="ECO:0000256" key="2">
    <source>
        <dbReference type="SAM" id="MobiDB-lite"/>
    </source>
</evidence>
<gene>
    <name evidence="6 7" type="primary">LOC110980437</name>
</gene>
<feature type="transmembrane region" description="Helical" evidence="3">
    <location>
        <begin position="168"/>
        <end position="188"/>
    </location>
</feature>
<dbReference type="PANTHER" id="PTHR11360">
    <property type="entry name" value="MONOCARBOXYLATE TRANSPORTER"/>
    <property type="match status" value="1"/>
</dbReference>
<dbReference type="AlphaFoldDB" id="A0A8B7YMV6"/>
<dbReference type="Proteomes" id="UP000694845">
    <property type="component" value="Unplaced"/>
</dbReference>
<dbReference type="PANTHER" id="PTHR11360:SF172">
    <property type="entry name" value="MAJOR FACILITATOR SUPERFAMILY (MFS) PROFILE DOMAIN-CONTAINING PROTEIN"/>
    <property type="match status" value="1"/>
</dbReference>
<dbReference type="RefSeq" id="XP_022092815.1">
    <property type="nucleotide sequence ID" value="XM_022237123.1"/>
</dbReference>
<dbReference type="PROSITE" id="PS50850">
    <property type="entry name" value="MFS"/>
    <property type="match status" value="1"/>
</dbReference>
<evidence type="ECO:0000313" key="5">
    <source>
        <dbReference type="Proteomes" id="UP000694845"/>
    </source>
</evidence>
<keyword evidence="3" id="KW-0472">Membrane</keyword>
<feature type="transmembrane region" description="Helical" evidence="3">
    <location>
        <begin position="310"/>
        <end position="331"/>
    </location>
</feature>
<feature type="transmembrane region" description="Helical" evidence="3">
    <location>
        <begin position="276"/>
        <end position="298"/>
    </location>
</feature>
<keyword evidence="3" id="KW-1133">Transmembrane helix</keyword>
<feature type="transmembrane region" description="Helical" evidence="3">
    <location>
        <begin position="44"/>
        <end position="68"/>
    </location>
</feature>
<feature type="transmembrane region" description="Helical" evidence="3">
    <location>
        <begin position="365"/>
        <end position="387"/>
    </location>
</feature>
<feature type="transmembrane region" description="Helical" evidence="3">
    <location>
        <begin position="137"/>
        <end position="156"/>
    </location>
</feature>
<dbReference type="OrthoDB" id="6509908at2759"/>
<feature type="transmembrane region" description="Helical" evidence="3">
    <location>
        <begin position="75"/>
        <end position="95"/>
    </location>
</feature>
<keyword evidence="5" id="KW-1185">Reference proteome</keyword>
<feature type="region of interest" description="Disordered" evidence="2">
    <location>
        <begin position="459"/>
        <end position="525"/>
    </location>
</feature>
<dbReference type="GO" id="GO:0016020">
    <property type="term" value="C:membrane"/>
    <property type="evidence" value="ECO:0007669"/>
    <property type="project" value="UniProtKB-SubCell"/>
</dbReference>
<feature type="transmembrane region" description="Helical" evidence="3">
    <location>
        <begin position="429"/>
        <end position="452"/>
    </location>
</feature>
<feature type="transmembrane region" description="Helical" evidence="3">
    <location>
        <begin position="338"/>
        <end position="359"/>
    </location>
</feature>
<feature type="transmembrane region" description="Helical" evidence="3">
    <location>
        <begin position="101"/>
        <end position="125"/>
    </location>
</feature>
<feature type="compositionally biased region" description="Low complexity" evidence="2">
    <location>
        <begin position="465"/>
        <end position="474"/>
    </location>
</feature>
<dbReference type="GeneID" id="110980437"/>
<keyword evidence="3" id="KW-0812">Transmembrane</keyword>
<evidence type="ECO:0000259" key="4">
    <source>
        <dbReference type="PROSITE" id="PS50850"/>
    </source>
</evidence>
<organism evidence="5 6">
    <name type="scientific">Acanthaster planci</name>
    <name type="common">Crown-of-thorns starfish</name>
    <dbReference type="NCBI Taxonomy" id="133434"/>
    <lineage>
        <taxon>Eukaryota</taxon>
        <taxon>Metazoa</taxon>
        <taxon>Echinodermata</taxon>
        <taxon>Eleutherozoa</taxon>
        <taxon>Asterozoa</taxon>
        <taxon>Asteroidea</taxon>
        <taxon>Valvatacea</taxon>
        <taxon>Valvatida</taxon>
        <taxon>Acanthasteridae</taxon>
        <taxon>Acanthaster</taxon>
    </lineage>
</organism>
<dbReference type="InterPro" id="IPR011701">
    <property type="entry name" value="MFS"/>
</dbReference>
<dbReference type="OMA" id="CSTFQHM"/>
<dbReference type="InterPro" id="IPR020846">
    <property type="entry name" value="MFS_dom"/>
</dbReference>
<feature type="domain" description="Major facilitator superfamily (MFS) profile" evidence="4">
    <location>
        <begin position="8"/>
        <end position="456"/>
    </location>
</feature>
<dbReference type="RefSeq" id="XP_022092806.1">
    <property type="nucleotide sequence ID" value="XM_022237114.1"/>
</dbReference>
<evidence type="ECO:0000256" key="1">
    <source>
        <dbReference type="ARBA" id="ARBA00004141"/>
    </source>
</evidence>
<feature type="region of interest" description="Disordered" evidence="2">
    <location>
        <begin position="241"/>
        <end position="261"/>
    </location>
</feature>
<reference evidence="6 7" key="1">
    <citation type="submission" date="2025-04" db="UniProtKB">
        <authorList>
            <consortium name="RefSeq"/>
        </authorList>
    </citation>
    <scope>IDENTIFICATION</scope>
</reference>
<feature type="transmembrane region" description="Helical" evidence="3">
    <location>
        <begin position="399"/>
        <end position="423"/>
    </location>
</feature>
<proteinExistence type="predicted"/>
<protein>
    <submittedName>
        <fullName evidence="6 7">Monocarboxylate transporter 12-like</fullName>
    </submittedName>
</protein>